<protein>
    <submittedName>
        <fullName evidence="1">Alpha/beta-hydrolase</fullName>
    </submittedName>
</protein>
<proteinExistence type="predicted"/>
<sequence>MLTINVSGIAFEADWIHPDESREGDATKVAICLHPWSWLGGQMNDPVILSLVEPLQIKGYHILRYNSRGVGRSTGWSSLTGLSEGDDLQAVMSWTQSKCPNLSSLVLLGYSHGSLIACLPGLLPPPVKTSHILLSYPLGPRSWLTCFRSQTYQKKLQELVQNPESNILVVFGDQDEFTSASQYQDWGRLLESLVADEGNKRLQIVEVPQATHFWRGRDMDALVEKVSGWLP</sequence>
<organism evidence="1 2">
    <name type="scientific">Pluteus cervinus</name>
    <dbReference type="NCBI Taxonomy" id="181527"/>
    <lineage>
        <taxon>Eukaryota</taxon>
        <taxon>Fungi</taxon>
        <taxon>Dikarya</taxon>
        <taxon>Basidiomycota</taxon>
        <taxon>Agaricomycotina</taxon>
        <taxon>Agaricomycetes</taxon>
        <taxon>Agaricomycetidae</taxon>
        <taxon>Agaricales</taxon>
        <taxon>Pluteineae</taxon>
        <taxon>Pluteaceae</taxon>
        <taxon>Pluteus</taxon>
    </lineage>
</organism>
<dbReference type="Proteomes" id="UP000308600">
    <property type="component" value="Unassembled WGS sequence"/>
</dbReference>
<accession>A0ACD3BAT0</accession>
<evidence type="ECO:0000313" key="1">
    <source>
        <dbReference type="EMBL" id="TFK75129.1"/>
    </source>
</evidence>
<reference evidence="1 2" key="1">
    <citation type="journal article" date="2019" name="Nat. Ecol. Evol.">
        <title>Megaphylogeny resolves global patterns of mushroom evolution.</title>
        <authorList>
            <person name="Varga T."/>
            <person name="Krizsan K."/>
            <person name="Foldi C."/>
            <person name="Dima B."/>
            <person name="Sanchez-Garcia M."/>
            <person name="Sanchez-Ramirez S."/>
            <person name="Szollosi G.J."/>
            <person name="Szarkandi J.G."/>
            <person name="Papp V."/>
            <person name="Albert L."/>
            <person name="Andreopoulos W."/>
            <person name="Angelini C."/>
            <person name="Antonin V."/>
            <person name="Barry K.W."/>
            <person name="Bougher N.L."/>
            <person name="Buchanan P."/>
            <person name="Buyck B."/>
            <person name="Bense V."/>
            <person name="Catcheside P."/>
            <person name="Chovatia M."/>
            <person name="Cooper J."/>
            <person name="Damon W."/>
            <person name="Desjardin D."/>
            <person name="Finy P."/>
            <person name="Geml J."/>
            <person name="Haridas S."/>
            <person name="Hughes K."/>
            <person name="Justo A."/>
            <person name="Karasinski D."/>
            <person name="Kautmanova I."/>
            <person name="Kiss B."/>
            <person name="Kocsube S."/>
            <person name="Kotiranta H."/>
            <person name="LaButti K.M."/>
            <person name="Lechner B.E."/>
            <person name="Liimatainen K."/>
            <person name="Lipzen A."/>
            <person name="Lukacs Z."/>
            <person name="Mihaltcheva S."/>
            <person name="Morgado L.N."/>
            <person name="Niskanen T."/>
            <person name="Noordeloos M.E."/>
            <person name="Ohm R.A."/>
            <person name="Ortiz-Santana B."/>
            <person name="Ovrebo C."/>
            <person name="Racz N."/>
            <person name="Riley R."/>
            <person name="Savchenko A."/>
            <person name="Shiryaev A."/>
            <person name="Soop K."/>
            <person name="Spirin V."/>
            <person name="Szebenyi C."/>
            <person name="Tomsovsky M."/>
            <person name="Tulloss R.E."/>
            <person name="Uehling J."/>
            <person name="Grigoriev I.V."/>
            <person name="Vagvolgyi C."/>
            <person name="Papp T."/>
            <person name="Martin F.M."/>
            <person name="Miettinen O."/>
            <person name="Hibbett D.S."/>
            <person name="Nagy L.G."/>
        </authorList>
    </citation>
    <scope>NUCLEOTIDE SEQUENCE [LARGE SCALE GENOMIC DNA]</scope>
    <source>
        <strain evidence="1 2">NL-1719</strain>
    </source>
</reference>
<dbReference type="EMBL" id="ML208264">
    <property type="protein sequence ID" value="TFK75129.1"/>
    <property type="molecule type" value="Genomic_DNA"/>
</dbReference>
<name>A0ACD3BAT0_9AGAR</name>
<gene>
    <name evidence="1" type="ORF">BDN72DRAFT_832440</name>
</gene>
<keyword evidence="2" id="KW-1185">Reference proteome</keyword>
<evidence type="ECO:0000313" key="2">
    <source>
        <dbReference type="Proteomes" id="UP000308600"/>
    </source>
</evidence>